<protein>
    <submittedName>
        <fullName evidence="2">Amino acid transporter</fullName>
    </submittedName>
</protein>
<organism evidence="2 3">
    <name type="scientific">Streptomyces phaeofaciens</name>
    <dbReference type="NCBI Taxonomy" id="68254"/>
    <lineage>
        <taxon>Bacteria</taxon>
        <taxon>Bacillati</taxon>
        <taxon>Actinomycetota</taxon>
        <taxon>Actinomycetes</taxon>
        <taxon>Kitasatosporales</taxon>
        <taxon>Streptomycetaceae</taxon>
        <taxon>Streptomyces</taxon>
    </lineage>
</organism>
<evidence type="ECO:0000256" key="1">
    <source>
        <dbReference type="SAM" id="Phobius"/>
    </source>
</evidence>
<feature type="transmembrane region" description="Helical" evidence="1">
    <location>
        <begin position="122"/>
        <end position="144"/>
    </location>
</feature>
<comment type="caution">
    <text evidence="2">The sequence shown here is derived from an EMBL/GenBank/DDBJ whole genome shotgun (WGS) entry which is preliminary data.</text>
</comment>
<dbReference type="Proteomes" id="UP000646776">
    <property type="component" value="Unassembled WGS sequence"/>
</dbReference>
<name>A0A918LXN8_9ACTN</name>
<proteinExistence type="predicted"/>
<feature type="transmembrane region" description="Helical" evidence="1">
    <location>
        <begin position="435"/>
        <end position="456"/>
    </location>
</feature>
<sequence>MATTEHPPPSRLRAWMLEGLSDMGKGTRHGARTEPEPTAHKGQRWWRVMCLTGVDYFSTLGYQPGIAALAAGLLSPIATIVLVIVTLAGALPVYRRVAEESPRGEGSIAMLERLLSFWQGKLFVLTLLGFAATDFLITITLSAADASTHLVENPHLADALQDKQMIITLTLVALLGAVFLKGFLEAIGVAVALVGVYLALNVVVVVVGLWHVATAGHVITDWSSALTAEHGNVFAMIGVALIVFPKLALGLSGFETGVAVMPHVQGDPDDTEERPAGRIRDTRKLLTTAALIMSVFLIATSFITTLLIPEKEFESGGQANGRALAYLAHEYLGNAFGTVYDVSTIAILWFAGASAMAGLLNLMPRYLPRYGMAPHWARAVRPMVIVFTLVAFLVTWIFDADVDAQGGAYATGVLVLISSAAIAVTIAAHKAGQRAWTVAFAVISAVFLYTTVVNVIERPDGVKIGACFIAGIILVSLLSRLARAFELRVTSVTLDPMAERFIRDMASRKIRFIANEPDQRDKAEYREKIEQIREDNDIPGEDFVFVEVTVLDPSEFEAGLTVRGEVLHNRYRVLTLESSSIPNALAALLLHTRDTTGRTPHIYFEWTEGNPFANFLRFFLFGQGEVAPVTREVLREAEPNRTRRPRVHTG</sequence>
<gene>
    <name evidence="2" type="ORF">GCM10010226_54540</name>
</gene>
<feature type="transmembrane region" description="Helical" evidence="1">
    <location>
        <begin position="346"/>
        <end position="367"/>
    </location>
</feature>
<accession>A0A918LXN8</accession>
<feature type="transmembrane region" description="Helical" evidence="1">
    <location>
        <begin position="462"/>
        <end position="482"/>
    </location>
</feature>
<dbReference type="EMBL" id="BMSA01000017">
    <property type="protein sequence ID" value="GGT69670.1"/>
    <property type="molecule type" value="Genomic_DNA"/>
</dbReference>
<keyword evidence="1" id="KW-0472">Membrane</keyword>
<evidence type="ECO:0000313" key="2">
    <source>
        <dbReference type="EMBL" id="GGT69670.1"/>
    </source>
</evidence>
<keyword evidence="3" id="KW-1185">Reference proteome</keyword>
<dbReference type="Gene3D" id="1.20.1740.10">
    <property type="entry name" value="Amino acid/polyamine transporter I"/>
    <property type="match status" value="1"/>
</dbReference>
<feature type="transmembrane region" description="Helical" evidence="1">
    <location>
        <begin position="164"/>
        <end position="184"/>
    </location>
</feature>
<feature type="transmembrane region" description="Helical" evidence="1">
    <location>
        <begin position="379"/>
        <end position="398"/>
    </location>
</feature>
<feature type="transmembrane region" description="Helical" evidence="1">
    <location>
        <begin position="233"/>
        <end position="254"/>
    </location>
</feature>
<evidence type="ECO:0000313" key="3">
    <source>
        <dbReference type="Proteomes" id="UP000646776"/>
    </source>
</evidence>
<keyword evidence="1" id="KW-1133">Transmembrane helix</keyword>
<keyword evidence="1" id="KW-0812">Transmembrane</keyword>
<dbReference type="AlphaFoldDB" id="A0A918LXN8"/>
<reference evidence="2" key="2">
    <citation type="submission" date="2020-09" db="EMBL/GenBank/DDBJ databases">
        <authorList>
            <person name="Sun Q."/>
            <person name="Ohkuma M."/>
        </authorList>
    </citation>
    <scope>NUCLEOTIDE SEQUENCE</scope>
    <source>
        <strain evidence="2">JCM 4125</strain>
    </source>
</reference>
<feature type="transmembrane region" description="Helical" evidence="1">
    <location>
        <begin position="66"/>
        <end position="94"/>
    </location>
</feature>
<reference evidence="2" key="1">
    <citation type="journal article" date="2014" name="Int. J. Syst. Evol. Microbiol.">
        <title>Complete genome sequence of Corynebacterium casei LMG S-19264T (=DSM 44701T), isolated from a smear-ripened cheese.</title>
        <authorList>
            <consortium name="US DOE Joint Genome Institute (JGI-PGF)"/>
            <person name="Walter F."/>
            <person name="Albersmeier A."/>
            <person name="Kalinowski J."/>
            <person name="Ruckert C."/>
        </authorList>
    </citation>
    <scope>NUCLEOTIDE SEQUENCE</scope>
    <source>
        <strain evidence="2">JCM 4125</strain>
    </source>
</reference>
<feature type="transmembrane region" description="Helical" evidence="1">
    <location>
        <begin position="285"/>
        <end position="308"/>
    </location>
</feature>
<feature type="transmembrane region" description="Helical" evidence="1">
    <location>
        <begin position="410"/>
        <end position="428"/>
    </location>
</feature>
<feature type="transmembrane region" description="Helical" evidence="1">
    <location>
        <begin position="191"/>
        <end position="213"/>
    </location>
</feature>
<dbReference type="RefSeq" id="WP_189714033.1">
    <property type="nucleotide sequence ID" value="NZ_BMSA01000017.1"/>
</dbReference>